<accession>A0A1C3E6G0</accession>
<keyword evidence="2" id="KW-1185">Reference proteome</keyword>
<gene>
    <name evidence="1" type="ORF">A6X21_11355</name>
</gene>
<dbReference type="AlphaFoldDB" id="A0A1C3E6G0"/>
<dbReference type="EMBL" id="LYDR01000151">
    <property type="protein sequence ID" value="ODA28831.1"/>
    <property type="molecule type" value="Genomic_DNA"/>
</dbReference>
<protein>
    <submittedName>
        <fullName evidence="1">Uncharacterized protein</fullName>
    </submittedName>
</protein>
<name>A0A1C3E6G0_9PLAN</name>
<evidence type="ECO:0000313" key="2">
    <source>
        <dbReference type="Proteomes" id="UP000094828"/>
    </source>
</evidence>
<proteinExistence type="predicted"/>
<reference evidence="1 2" key="1">
    <citation type="submission" date="2016-05" db="EMBL/GenBank/DDBJ databases">
        <title>Genomic and physiological characterization of Planctopirus sp. isolated from fresh water lake.</title>
        <authorList>
            <person name="Subhash Y."/>
            <person name="Ramana C."/>
        </authorList>
    </citation>
    <scope>NUCLEOTIDE SEQUENCE [LARGE SCALE GENOMIC DNA]</scope>
    <source>
        <strain evidence="1 2">JC280</strain>
    </source>
</reference>
<evidence type="ECO:0000313" key="1">
    <source>
        <dbReference type="EMBL" id="ODA28831.1"/>
    </source>
</evidence>
<comment type="caution">
    <text evidence="1">The sequence shown here is derived from an EMBL/GenBank/DDBJ whole genome shotgun (WGS) entry which is preliminary data.</text>
</comment>
<organism evidence="1 2">
    <name type="scientific">Planctopirus hydrillae</name>
    <dbReference type="NCBI Taxonomy" id="1841610"/>
    <lineage>
        <taxon>Bacteria</taxon>
        <taxon>Pseudomonadati</taxon>
        <taxon>Planctomycetota</taxon>
        <taxon>Planctomycetia</taxon>
        <taxon>Planctomycetales</taxon>
        <taxon>Planctomycetaceae</taxon>
        <taxon>Planctopirus</taxon>
    </lineage>
</organism>
<dbReference type="Proteomes" id="UP000094828">
    <property type="component" value="Unassembled WGS sequence"/>
</dbReference>
<sequence length="93" mass="9976">MRIEQLIHGISEHPIKGRTTARTLGLCNDRHGSSKLCKTTSWSNHYLQLSSGLQKTLARVCVGEGGTKVPGEGLTNRYASITRASAGAPIDSQ</sequence>